<proteinExistence type="predicted"/>
<dbReference type="EMBL" id="SRLO01000669">
    <property type="protein sequence ID" value="TNN49111.1"/>
    <property type="molecule type" value="Genomic_DNA"/>
</dbReference>
<evidence type="ECO:0000256" key="1">
    <source>
        <dbReference type="SAM" id="MobiDB-lite"/>
    </source>
</evidence>
<sequence length="157" mass="17544">MAPMRTHVCITVKRPDGGDTQTTRRFKLKPPDSVWSRGLYHDGREHTHRHIAAVVVVMVVMVVVWVEGGPRRGGQRGQRVCMRPCGEALEEESERVDSESRGHAATMRLHAAQHSSGCFIKISLELESPFLNVASRSPCDGRTRRPVSAVNNHKDEL</sequence>
<protein>
    <submittedName>
        <fullName evidence="3">Uncharacterized protein</fullName>
    </submittedName>
</protein>
<evidence type="ECO:0000313" key="4">
    <source>
        <dbReference type="Proteomes" id="UP000314294"/>
    </source>
</evidence>
<organism evidence="3 4">
    <name type="scientific">Liparis tanakae</name>
    <name type="common">Tanaka's snailfish</name>
    <dbReference type="NCBI Taxonomy" id="230148"/>
    <lineage>
        <taxon>Eukaryota</taxon>
        <taxon>Metazoa</taxon>
        <taxon>Chordata</taxon>
        <taxon>Craniata</taxon>
        <taxon>Vertebrata</taxon>
        <taxon>Euteleostomi</taxon>
        <taxon>Actinopterygii</taxon>
        <taxon>Neopterygii</taxon>
        <taxon>Teleostei</taxon>
        <taxon>Neoteleostei</taxon>
        <taxon>Acanthomorphata</taxon>
        <taxon>Eupercaria</taxon>
        <taxon>Perciformes</taxon>
        <taxon>Cottioidei</taxon>
        <taxon>Cottales</taxon>
        <taxon>Liparidae</taxon>
        <taxon>Liparis</taxon>
    </lineage>
</organism>
<accession>A0A4Z2G792</accession>
<keyword evidence="2" id="KW-1133">Transmembrane helix</keyword>
<keyword evidence="4" id="KW-1185">Reference proteome</keyword>
<comment type="caution">
    <text evidence="3">The sequence shown here is derived from an EMBL/GenBank/DDBJ whole genome shotgun (WGS) entry which is preliminary data.</text>
</comment>
<gene>
    <name evidence="3" type="ORF">EYF80_040716</name>
</gene>
<keyword evidence="2" id="KW-0472">Membrane</keyword>
<dbReference type="Proteomes" id="UP000314294">
    <property type="component" value="Unassembled WGS sequence"/>
</dbReference>
<name>A0A4Z2G792_9TELE</name>
<evidence type="ECO:0000313" key="3">
    <source>
        <dbReference type="EMBL" id="TNN49111.1"/>
    </source>
</evidence>
<feature type="region of interest" description="Disordered" evidence="1">
    <location>
        <begin position="137"/>
        <end position="157"/>
    </location>
</feature>
<reference evidence="3 4" key="1">
    <citation type="submission" date="2019-03" db="EMBL/GenBank/DDBJ databases">
        <title>First draft genome of Liparis tanakae, snailfish: a comprehensive survey of snailfish specific genes.</title>
        <authorList>
            <person name="Kim W."/>
            <person name="Song I."/>
            <person name="Jeong J.-H."/>
            <person name="Kim D."/>
            <person name="Kim S."/>
            <person name="Ryu S."/>
            <person name="Song J.Y."/>
            <person name="Lee S.K."/>
        </authorList>
    </citation>
    <scope>NUCLEOTIDE SEQUENCE [LARGE SCALE GENOMIC DNA]</scope>
    <source>
        <tissue evidence="3">Muscle</tissue>
    </source>
</reference>
<dbReference type="AlphaFoldDB" id="A0A4Z2G792"/>
<evidence type="ECO:0000256" key="2">
    <source>
        <dbReference type="SAM" id="Phobius"/>
    </source>
</evidence>
<feature type="transmembrane region" description="Helical" evidence="2">
    <location>
        <begin position="47"/>
        <end position="66"/>
    </location>
</feature>
<keyword evidence="2" id="KW-0812">Transmembrane</keyword>